<organism evidence="2 3">
    <name type="scientific">Austropuccinia psidii MF-1</name>
    <dbReference type="NCBI Taxonomy" id="1389203"/>
    <lineage>
        <taxon>Eukaryota</taxon>
        <taxon>Fungi</taxon>
        <taxon>Dikarya</taxon>
        <taxon>Basidiomycota</taxon>
        <taxon>Pucciniomycotina</taxon>
        <taxon>Pucciniomycetes</taxon>
        <taxon>Pucciniales</taxon>
        <taxon>Sphaerophragmiaceae</taxon>
        <taxon>Austropuccinia</taxon>
    </lineage>
</organism>
<accession>A0A9Q3GQJ0</accession>
<evidence type="ECO:0000256" key="1">
    <source>
        <dbReference type="SAM" id="MobiDB-lite"/>
    </source>
</evidence>
<feature type="compositionally biased region" description="Acidic residues" evidence="1">
    <location>
        <begin position="148"/>
        <end position="159"/>
    </location>
</feature>
<proteinExistence type="predicted"/>
<name>A0A9Q3GQJ0_9BASI</name>
<sequence>MKPQPQGHILDDPYQEDIKHNALLVNKARSPSQYKDGDNMSYSEKEALKYLPEASNWPKFSGTGEYNCMGLVYYSDTLFIDGNIPNLESVVSKRNKLSGWTSKTNAEKMAEVTKKKNTFHNCGSTDQYANNFQKAKKKVYTIEKVPEEESPTEDSESDSMGDAIRE</sequence>
<dbReference type="AlphaFoldDB" id="A0A9Q3GQJ0"/>
<dbReference type="Proteomes" id="UP000765509">
    <property type="component" value="Unassembled WGS sequence"/>
</dbReference>
<evidence type="ECO:0000313" key="3">
    <source>
        <dbReference type="Proteomes" id="UP000765509"/>
    </source>
</evidence>
<gene>
    <name evidence="2" type="ORF">O181_016078</name>
</gene>
<reference evidence="2" key="1">
    <citation type="submission" date="2021-03" db="EMBL/GenBank/DDBJ databases">
        <title>Draft genome sequence of rust myrtle Austropuccinia psidii MF-1, a brazilian biotype.</title>
        <authorList>
            <person name="Quecine M.C."/>
            <person name="Pachon D.M.R."/>
            <person name="Bonatelli M.L."/>
            <person name="Correr F.H."/>
            <person name="Franceschini L.M."/>
            <person name="Leite T.F."/>
            <person name="Margarido G.R.A."/>
            <person name="Almeida C.A."/>
            <person name="Ferrarezi J.A."/>
            <person name="Labate C.A."/>
        </authorList>
    </citation>
    <scope>NUCLEOTIDE SEQUENCE</scope>
    <source>
        <strain evidence="2">MF-1</strain>
    </source>
</reference>
<keyword evidence="3" id="KW-1185">Reference proteome</keyword>
<protein>
    <submittedName>
        <fullName evidence="2">Uncharacterized protein</fullName>
    </submittedName>
</protein>
<feature type="region of interest" description="Disordered" evidence="1">
    <location>
        <begin position="142"/>
        <end position="166"/>
    </location>
</feature>
<dbReference type="EMBL" id="AVOT02004443">
    <property type="protein sequence ID" value="MBW0476363.1"/>
    <property type="molecule type" value="Genomic_DNA"/>
</dbReference>
<evidence type="ECO:0000313" key="2">
    <source>
        <dbReference type="EMBL" id="MBW0476363.1"/>
    </source>
</evidence>
<comment type="caution">
    <text evidence="2">The sequence shown here is derived from an EMBL/GenBank/DDBJ whole genome shotgun (WGS) entry which is preliminary data.</text>
</comment>